<gene>
    <name evidence="1" type="primary">Dsim\GD19758</name>
    <name evidence="1" type="ORF">Dsim_GD19758</name>
</gene>
<dbReference type="AlphaFoldDB" id="B4QW71"/>
<keyword evidence="2" id="KW-1185">Reference proteome</keyword>
<organism evidence="1 2">
    <name type="scientific">Drosophila simulans</name>
    <name type="common">Fruit fly</name>
    <dbReference type="NCBI Taxonomy" id="7240"/>
    <lineage>
        <taxon>Eukaryota</taxon>
        <taxon>Metazoa</taxon>
        <taxon>Ecdysozoa</taxon>
        <taxon>Arthropoda</taxon>
        <taxon>Hexapoda</taxon>
        <taxon>Insecta</taxon>
        <taxon>Pterygota</taxon>
        <taxon>Neoptera</taxon>
        <taxon>Endopterygota</taxon>
        <taxon>Diptera</taxon>
        <taxon>Brachycera</taxon>
        <taxon>Muscomorpha</taxon>
        <taxon>Ephydroidea</taxon>
        <taxon>Drosophilidae</taxon>
        <taxon>Drosophila</taxon>
        <taxon>Sophophora</taxon>
    </lineage>
</organism>
<evidence type="ECO:0000313" key="2">
    <source>
        <dbReference type="Proteomes" id="UP000000304"/>
    </source>
</evidence>
<dbReference type="EMBL" id="CM000364">
    <property type="protein sequence ID" value="EDX11670.1"/>
    <property type="molecule type" value="Genomic_DNA"/>
</dbReference>
<dbReference type="Proteomes" id="UP000000304">
    <property type="component" value="Chromosome 3R"/>
</dbReference>
<protein>
    <submittedName>
        <fullName evidence="1">GD19758</fullName>
    </submittedName>
</protein>
<proteinExistence type="predicted"/>
<accession>B4QW71</accession>
<reference evidence="1 2" key="1">
    <citation type="journal article" date="2007" name="Nature">
        <title>Evolution of genes and genomes on the Drosophila phylogeny.</title>
        <authorList>
            <consortium name="Drosophila 12 Genomes Consortium"/>
            <person name="Clark A.G."/>
            <person name="Eisen M.B."/>
            <person name="Smith D.R."/>
            <person name="Bergman C.M."/>
            <person name="Oliver B."/>
            <person name="Markow T.A."/>
            <person name="Kaufman T.C."/>
            <person name="Kellis M."/>
            <person name="Gelbart W."/>
            <person name="Iyer V.N."/>
            <person name="Pollard D.A."/>
            <person name="Sackton T.B."/>
            <person name="Larracuente A.M."/>
            <person name="Singh N.D."/>
            <person name="Abad J.P."/>
            <person name="Abt D.N."/>
            <person name="Adryan B."/>
            <person name="Aguade M."/>
            <person name="Akashi H."/>
            <person name="Anderson W.W."/>
            <person name="Aquadro C.F."/>
            <person name="Ardell D.H."/>
            <person name="Arguello R."/>
            <person name="Artieri C.G."/>
            <person name="Barbash D.A."/>
            <person name="Barker D."/>
            <person name="Barsanti P."/>
            <person name="Batterham P."/>
            <person name="Batzoglou S."/>
            <person name="Begun D."/>
            <person name="Bhutkar A."/>
            <person name="Blanco E."/>
            <person name="Bosak S.A."/>
            <person name="Bradley R.K."/>
            <person name="Brand A.D."/>
            <person name="Brent M.R."/>
            <person name="Brooks A.N."/>
            <person name="Brown R.H."/>
            <person name="Butlin R.K."/>
            <person name="Caggese C."/>
            <person name="Calvi B.R."/>
            <person name="Bernardo de Carvalho A."/>
            <person name="Caspi A."/>
            <person name="Castrezana S."/>
            <person name="Celniker S.E."/>
            <person name="Chang J.L."/>
            <person name="Chapple C."/>
            <person name="Chatterji S."/>
            <person name="Chinwalla A."/>
            <person name="Civetta A."/>
            <person name="Clifton S.W."/>
            <person name="Comeron J.M."/>
            <person name="Costello J.C."/>
            <person name="Coyne J.A."/>
            <person name="Daub J."/>
            <person name="David R.G."/>
            <person name="Delcher A.L."/>
            <person name="Delehaunty K."/>
            <person name="Do C.B."/>
            <person name="Ebling H."/>
            <person name="Edwards K."/>
            <person name="Eickbush T."/>
            <person name="Evans J.D."/>
            <person name="Filipski A."/>
            <person name="Findeiss S."/>
            <person name="Freyhult E."/>
            <person name="Fulton L."/>
            <person name="Fulton R."/>
            <person name="Garcia A.C."/>
            <person name="Gardiner A."/>
            <person name="Garfield D.A."/>
            <person name="Garvin B.E."/>
            <person name="Gibson G."/>
            <person name="Gilbert D."/>
            <person name="Gnerre S."/>
            <person name="Godfrey J."/>
            <person name="Good R."/>
            <person name="Gotea V."/>
            <person name="Gravely B."/>
            <person name="Greenberg A.J."/>
            <person name="Griffiths-Jones S."/>
            <person name="Gross S."/>
            <person name="Guigo R."/>
            <person name="Gustafson E.A."/>
            <person name="Haerty W."/>
            <person name="Hahn M.W."/>
            <person name="Halligan D.L."/>
            <person name="Halpern A.L."/>
            <person name="Halter G.M."/>
            <person name="Han M.V."/>
            <person name="Heger A."/>
            <person name="Hillier L."/>
            <person name="Hinrichs A.S."/>
            <person name="Holmes I."/>
            <person name="Hoskins R.A."/>
            <person name="Hubisz M.J."/>
            <person name="Hultmark D."/>
            <person name="Huntley M.A."/>
            <person name="Jaffe D.B."/>
            <person name="Jagadeeshan S."/>
            <person name="Jeck W.R."/>
            <person name="Johnson J."/>
            <person name="Jones C.D."/>
            <person name="Jordan W.C."/>
            <person name="Karpen G.H."/>
            <person name="Kataoka E."/>
            <person name="Keightley P.D."/>
            <person name="Kheradpour P."/>
            <person name="Kirkness E.F."/>
            <person name="Koerich L.B."/>
            <person name="Kristiansen K."/>
            <person name="Kudrna D."/>
            <person name="Kulathinal R.J."/>
            <person name="Kumar S."/>
            <person name="Kwok R."/>
            <person name="Lander E."/>
            <person name="Langley C.H."/>
            <person name="Lapoint R."/>
            <person name="Lazzaro B.P."/>
            <person name="Lee S.J."/>
            <person name="Levesque L."/>
            <person name="Li R."/>
            <person name="Lin C.F."/>
            <person name="Lin M.F."/>
            <person name="Lindblad-Toh K."/>
            <person name="Llopart A."/>
            <person name="Long M."/>
            <person name="Low L."/>
            <person name="Lozovsky E."/>
            <person name="Lu J."/>
            <person name="Luo M."/>
            <person name="Machado C.A."/>
            <person name="Makalowski W."/>
            <person name="Marzo M."/>
            <person name="Matsuda M."/>
            <person name="Matzkin L."/>
            <person name="McAllister B."/>
            <person name="McBride C.S."/>
            <person name="McKernan B."/>
            <person name="McKernan K."/>
            <person name="Mendez-Lago M."/>
            <person name="Minx P."/>
            <person name="Mollenhauer M.U."/>
            <person name="Montooth K."/>
            <person name="Mount S.M."/>
            <person name="Mu X."/>
            <person name="Myers E."/>
            <person name="Negre B."/>
            <person name="Newfeld S."/>
            <person name="Nielsen R."/>
            <person name="Noor M.A."/>
            <person name="O'Grady P."/>
            <person name="Pachter L."/>
            <person name="Papaceit M."/>
            <person name="Parisi M.J."/>
            <person name="Parisi M."/>
            <person name="Parts L."/>
            <person name="Pedersen J.S."/>
            <person name="Pesole G."/>
            <person name="Phillippy A.M."/>
            <person name="Ponting C.P."/>
            <person name="Pop M."/>
            <person name="Porcelli D."/>
            <person name="Powell J.R."/>
            <person name="Prohaska S."/>
            <person name="Pruitt K."/>
            <person name="Puig M."/>
            <person name="Quesneville H."/>
            <person name="Ram K.R."/>
            <person name="Rand D."/>
            <person name="Rasmussen M.D."/>
            <person name="Reed L.K."/>
            <person name="Reenan R."/>
            <person name="Reily A."/>
            <person name="Remington K.A."/>
            <person name="Rieger T.T."/>
            <person name="Ritchie M.G."/>
            <person name="Robin C."/>
            <person name="Rogers Y.H."/>
            <person name="Rohde C."/>
            <person name="Rozas J."/>
            <person name="Rubenfield M.J."/>
            <person name="Ruiz A."/>
            <person name="Russo S."/>
            <person name="Salzberg S.L."/>
            <person name="Sanchez-Gracia A."/>
            <person name="Saranga D.J."/>
            <person name="Sato H."/>
            <person name="Schaeffer S.W."/>
            <person name="Schatz M.C."/>
            <person name="Schlenke T."/>
            <person name="Schwartz R."/>
            <person name="Segarra C."/>
            <person name="Singh R.S."/>
            <person name="Sirot L."/>
            <person name="Sirota M."/>
            <person name="Sisneros N.B."/>
            <person name="Smith C.D."/>
            <person name="Smith T.F."/>
            <person name="Spieth J."/>
            <person name="Stage D.E."/>
            <person name="Stark A."/>
            <person name="Stephan W."/>
            <person name="Strausberg R.L."/>
            <person name="Strempel S."/>
            <person name="Sturgill D."/>
            <person name="Sutton G."/>
            <person name="Sutton G.G."/>
            <person name="Tao W."/>
            <person name="Teichmann S."/>
            <person name="Tobari Y.N."/>
            <person name="Tomimura Y."/>
            <person name="Tsolas J.M."/>
            <person name="Valente V.L."/>
            <person name="Venter E."/>
            <person name="Venter J.C."/>
            <person name="Vicario S."/>
            <person name="Vieira F.G."/>
            <person name="Vilella A.J."/>
            <person name="Villasante A."/>
            <person name="Walenz B."/>
            <person name="Wang J."/>
            <person name="Wasserman M."/>
            <person name="Watts T."/>
            <person name="Wilson D."/>
            <person name="Wilson R.K."/>
            <person name="Wing R.A."/>
            <person name="Wolfner M.F."/>
            <person name="Wong A."/>
            <person name="Wong G.K."/>
            <person name="Wu C.I."/>
            <person name="Wu G."/>
            <person name="Yamamoto D."/>
            <person name="Yang H.P."/>
            <person name="Yang S.P."/>
            <person name="Yorke J.A."/>
            <person name="Yoshida K."/>
            <person name="Zdobnov E."/>
            <person name="Zhang P."/>
            <person name="Zhang Y."/>
            <person name="Zimin A.V."/>
            <person name="Baldwin J."/>
            <person name="Abdouelleil A."/>
            <person name="Abdulkadir J."/>
            <person name="Abebe A."/>
            <person name="Abera B."/>
            <person name="Abreu J."/>
            <person name="Acer S.C."/>
            <person name="Aftuck L."/>
            <person name="Alexander A."/>
            <person name="An P."/>
            <person name="Anderson E."/>
            <person name="Anderson S."/>
            <person name="Arachi H."/>
            <person name="Azer M."/>
            <person name="Bachantsang P."/>
            <person name="Barry A."/>
            <person name="Bayul T."/>
            <person name="Berlin A."/>
            <person name="Bessette D."/>
            <person name="Bloom T."/>
            <person name="Blye J."/>
            <person name="Boguslavskiy L."/>
            <person name="Bonnet C."/>
            <person name="Boukhgalter B."/>
            <person name="Bourzgui I."/>
            <person name="Brown A."/>
            <person name="Cahill P."/>
            <person name="Channer S."/>
            <person name="Cheshatsang Y."/>
            <person name="Chuda L."/>
            <person name="Citroen M."/>
            <person name="Collymore A."/>
            <person name="Cooke P."/>
            <person name="Costello M."/>
            <person name="D'Aco K."/>
            <person name="Daza R."/>
            <person name="De Haan G."/>
            <person name="DeGray S."/>
            <person name="DeMaso C."/>
            <person name="Dhargay N."/>
            <person name="Dooley K."/>
            <person name="Dooley E."/>
            <person name="Doricent M."/>
            <person name="Dorje P."/>
            <person name="Dorjee K."/>
            <person name="Dupes A."/>
            <person name="Elong R."/>
            <person name="Falk J."/>
            <person name="Farina A."/>
            <person name="Faro S."/>
            <person name="Ferguson D."/>
            <person name="Fisher S."/>
            <person name="Foley C.D."/>
            <person name="Franke A."/>
            <person name="Friedrich D."/>
            <person name="Gadbois L."/>
            <person name="Gearin G."/>
            <person name="Gearin C.R."/>
            <person name="Giannoukos G."/>
            <person name="Goode T."/>
            <person name="Graham J."/>
            <person name="Grandbois E."/>
            <person name="Grewal S."/>
            <person name="Gyaltsen K."/>
            <person name="Hafez N."/>
            <person name="Hagos B."/>
            <person name="Hall J."/>
            <person name="Henson C."/>
            <person name="Hollinger A."/>
            <person name="Honan T."/>
            <person name="Huard M.D."/>
            <person name="Hughes L."/>
            <person name="Hurhula B."/>
            <person name="Husby M.E."/>
            <person name="Kamat A."/>
            <person name="Kanga B."/>
            <person name="Kashin S."/>
            <person name="Khazanovich D."/>
            <person name="Kisner P."/>
            <person name="Lance K."/>
            <person name="Lara M."/>
            <person name="Lee W."/>
            <person name="Lennon N."/>
            <person name="Letendre F."/>
            <person name="LeVine R."/>
            <person name="Lipovsky A."/>
            <person name="Liu X."/>
            <person name="Liu J."/>
            <person name="Liu S."/>
            <person name="Lokyitsang T."/>
            <person name="Lokyitsang Y."/>
            <person name="Lubonja R."/>
            <person name="Lui A."/>
            <person name="MacDonald P."/>
            <person name="Magnisalis V."/>
            <person name="Maru K."/>
            <person name="Matthews C."/>
            <person name="McCusker W."/>
            <person name="McDonough S."/>
            <person name="Mehta T."/>
            <person name="Meldrim J."/>
            <person name="Meneus L."/>
            <person name="Mihai O."/>
            <person name="Mihalev A."/>
            <person name="Mihova T."/>
            <person name="Mittelman R."/>
            <person name="Mlenga V."/>
            <person name="Montmayeur A."/>
            <person name="Mulrain L."/>
            <person name="Navidi A."/>
            <person name="Naylor J."/>
            <person name="Negash T."/>
            <person name="Nguyen T."/>
            <person name="Nguyen N."/>
            <person name="Nicol R."/>
            <person name="Norbu C."/>
            <person name="Norbu N."/>
            <person name="Novod N."/>
            <person name="O'Neill B."/>
            <person name="Osman S."/>
            <person name="Markiewicz E."/>
            <person name="Oyono O.L."/>
            <person name="Patti C."/>
            <person name="Phunkhang P."/>
            <person name="Pierre F."/>
            <person name="Priest M."/>
            <person name="Raghuraman S."/>
            <person name="Rege F."/>
            <person name="Reyes R."/>
            <person name="Rise C."/>
            <person name="Rogov P."/>
            <person name="Ross K."/>
            <person name="Ryan E."/>
            <person name="Settipalli S."/>
            <person name="Shea T."/>
            <person name="Sherpa N."/>
            <person name="Shi L."/>
            <person name="Shih D."/>
            <person name="Sparrow T."/>
            <person name="Spaulding J."/>
            <person name="Stalker J."/>
            <person name="Stange-Thomann N."/>
            <person name="Stavropoulos S."/>
            <person name="Stone C."/>
            <person name="Strader C."/>
            <person name="Tesfaye S."/>
            <person name="Thomson T."/>
            <person name="Thoulutsang Y."/>
            <person name="Thoulutsang D."/>
            <person name="Topham K."/>
            <person name="Topping I."/>
            <person name="Tsamla T."/>
            <person name="Vassiliev H."/>
            <person name="Vo A."/>
            <person name="Wangchuk T."/>
            <person name="Wangdi T."/>
            <person name="Weiand M."/>
            <person name="Wilkinson J."/>
            <person name="Wilson A."/>
            <person name="Yadav S."/>
            <person name="Young G."/>
            <person name="Yu Q."/>
            <person name="Zembek L."/>
            <person name="Zhong D."/>
            <person name="Zimmer A."/>
            <person name="Zwirko Z."/>
            <person name="Jaffe D.B."/>
            <person name="Alvarez P."/>
            <person name="Brockman W."/>
            <person name="Butler J."/>
            <person name="Chin C."/>
            <person name="Gnerre S."/>
            <person name="Grabherr M."/>
            <person name="Kleber M."/>
            <person name="Mauceli E."/>
            <person name="MacCallum I."/>
        </authorList>
    </citation>
    <scope>NUCLEOTIDE SEQUENCE [LARGE SCALE GENOMIC DNA]</scope>
    <source>
        <strain evidence="2">white501</strain>
    </source>
</reference>
<name>B4QW71_DROSI</name>
<sequence>MDDTKGGLSARDGKVCETERENSGLKIHELRSSYLDHVLGLQILSYYLSYLGTIWTDAFVQSISNRFSGAAAFLNYQNPALWSVTHSYSPDPSE</sequence>
<dbReference type="HOGENOM" id="CLU_2388571_0_0_1"/>
<evidence type="ECO:0000313" key="1">
    <source>
        <dbReference type="EMBL" id="EDX11670.1"/>
    </source>
</evidence>